<organism evidence="7 8">
    <name type="scientific">Thermocoleostomius sinensis A174</name>
    <dbReference type="NCBI Taxonomy" id="2016057"/>
    <lineage>
        <taxon>Bacteria</taxon>
        <taxon>Bacillati</taxon>
        <taxon>Cyanobacteriota</taxon>
        <taxon>Cyanophyceae</taxon>
        <taxon>Oculatellales</taxon>
        <taxon>Oculatellaceae</taxon>
        <taxon>Thermocoleostomius</taxon>
    </lineage>
</organism>
<name>A0A9E8ZDB1_9CYAN</name>
<dbReference type="RefSeq" id="WP_268609608.1">
    <property type="nucleotide sequence ID" value="NZ_CP113797.1"/>
</dbReference>
<protein>
    <submittedName>
        <fullName evidence="7">O-antigen ligase family protein</fullName>
    </submittedName>
</protein>
<evidence type="ECO:0000313" key="7">
    <source>
        <dbReference type="EMBL" id="WAL59804.1"/>
    </source>
</evidence>
<dbReference type="InterPro" id="IPR051533">
    <property type="entry name" value="WaaL-like"/>
</dbReference>
<feature type="transmembrane region" description="Helical" evidence="5">
    <location>
        <begin position="364"/>
        <end position="385"/>
    </location>
</feature>
<feature type="transmembrane region" description="Helical" evidence="5">
    <location>
        <begin position="84"/>
        <end position="104"/>
    </location>
</feature>
<comment type="subcellular location">
    <subcellularLocation>
        <location evidence="1">Membrane</location>
        <topology evidence="1">Multi-pass membrane protein</topology>
    </subcellularLocation>
</comment>
<dbReference type="GO" id="GO:0016020">
    <property type="term" value="C:membrane"/>
    <property type="evidence" value="ECO:0007669"/>
    <property type="project" value="UniProtKB-SubCell"/>
</dbReference>
<keyword evidence="2 5" id="KW-0812">Transmembrane</keyword>
<evidence type="ECO:0000259" key="6">
    <source>
        <dbReference type="Pfam" id="PF04932"/>
    </source>
</evidence>
<proteinExistence type="predicted"/>
<dbReference type="Proteomes" id="UP001163152">
    <property type="component" value="Chromosome"/>
</dbReference>
<dbReference type="InterPro" id="IPR007016">
    <property type="entry name" value="O-antigen_ligase-rel_domated"/>
</dbReference>
<dbReference type="PANTHER" id="PTHR37422">
    <property type="entry name" value="TEICHURONIC ACID BIOSYNTHESIS PROTEIN TUAE"/>
    <property type="match status" value="1"/>
</dbReference>
<sequence length="449" mass="49649">MVHPAAMSDRPRSLQFDFYLLQGSLVILPYASYVGLAGLVGLIFSLLIKFKRTALDPVTRNGLLLLTGLLLLSCGFANNRAEAFLQLANFLPFFLLFAVVPFVLSTTERLAQLAWVLVISTVPINAIAFVEYLLRTSSLPRSIRRIPLIRWVRDRPHSGRAIVMFNHPNALASYLVLILGLGLGVLFYCARQPSQALRQPSSHFKFSLKPRAVLLLHLATYANLLGIFCSGSRNGLIVAILQLLVFAVLWARLVQSARSMWWISLAGIGSILVSTAWLGIGGRSLSLTAWANDARLRLWAVSLDLLRDRPWFGWGLGNYKFQFADRLLELYPTCEAVRTNPVVPVECADVTHPHNFWLMLATEAGLFVAIGFVAWVGYICVQAVISRLTKPSTALDAIFIGYLLAFAGCVAFACFDVTLYDGRVNALNWVILAGIYATGGDETERKKEG</sequence>
<evidence type="ECO:0000313" key="8">
    <source>
        <dbReference type="Proteomes" id="UP001163152"/>
    </source>
</evidence>
<feature type="transmembrane region" description="Helical" evidence="5">
    <location>
        <begin position="260"/>
        <end position="280"/>
    </location>
</feature>
<evidence type="ECO:0000256" key="3">
    <source>
        <dbReference type="ARBA" id="ARBA00022989"/>
    </source>
</evidence>
<feature type="transmembrane region" description="Helical" evidence="5">
    <location>
        <begin position="171"/>
        <end position="190"/>
    </location>
</feature>
<feature type="transmembrane region" description="Helical" evidence="5">
    <location>
        <begin position="30"/>
        <end position="50"/>
    </location>
</feature>
<keyword evidence="4 5" id="KW-0472">Membrane</keyword>
<evidence type="ECO:0000256" key="5">
    <source>
        <dbReference type="SAM" id="Phobius"/>
    </source>
</evidence>
<dbReference type="GO" id="GO:0016874">
    <property type="term" value="F:ligase activity"/>
    <property type="evidence" value="ECO:0007669"/>
    <property type="project" value="UniProtKB-KW"/>
</dbReference>
<keyword evidence="8" id="KW-1185">Reference proteome</keyword>
<evidence type="ECO:0000256" key="1">
    <source>
        <dbReference type="ARBA" id="ARBA00004141"/>
    </source>
</evidence>
<evidence type="ECO:0000256" key="2">
    <source>
        <dbReference type="ARBA" id="ARBA00022692"/>
    </source>
</evidence>
<dbReference type="KEGG" id="tsin:OXH18_21935"/>
<feature type="domain" description="O-antigen ligase-related" evidence="6">
    <location>
        <begin position="223"/>
        <end position="373"/>
    </location>
</feature>
<dbReference type="PANTHER" id="PTHR37422:SF13">
    <property type="entry name" value="LIPOPOLYSACCHARIDE BIOSYNTHESIS PROTEIN PA4999-RELATED"/>
    <property type="match status" value="1"/>
</dbReference>
<accession>A0A9E8ZDB1</accession>
<dbReference type="EMBL" id="CP113797">
    <property type="protein sequence ID" value="WAL59804.1"/>
    <property type="molecule type" value="Genomic_DNA"/>
</dbReference>
<feature type="transmembrane region" description="Helical" evidence="5">
    <location>
        <begin position="397"/>
        <end position="420"/>
    </location>
</feature>
<gene>
    <name evidence="7" type="ORF">OXH18_21935</name>
</gene>
<keyword evidence="3 5" id="KW-1133">Transmembrane helix</keyword>
<feature type="transmembrane region" description="Helical" evidence="5">
    <location>
        <begin position="62"/>
        <end position="78"/>
    </location>
</feature>
<reference evidence="7" key="1">
    <citation type="submission" date="2022-12" db="EMBL/GenBank/DDBJ databases">
        <title>Polyphasic identification of a Novel Hot-Spring Cyanobacterium Ocullathermofonsia sinensis gen nov. sp. nov. and Genomic Insights on its Adaptations to the Thermal Habitat.</title>
        <authorList>
            <person name="Daroch M."/>
            <person name="Tang J."/>
            <person name="Jiang Y."/>
        </authorList>
    </citation>
    <scope>NUCLEOTIDE SEQUENCE</scope>
    <source>
        <strain evidence="7">PKUAC-SCTA174</strain>
    </source>
</reference>
<dbReference type="AlphaFoldDB" id="A0A9E8ZDB1"/>
<feature type="transmembrane region" description="Helical" evidence="5">
    <location>
        <begin position="113"/>
        <end position="134"/>
    </location>
</feature>
<keyword evidence="7" id="KW-0436">Ligase</keyword>
<feature type="transmembrane region" description="Helical" evidence="5">
    <location>
        <begin position="234"/>
        <end position="253"/>
    </location>
</feature>
<dbReference type="Pfam" id="PF04932">
    <property type="entry name" value="Wzy_C"/>
    <property type="match status" value="1"/>
</dbReference>
<feature type="transmembrane region" description="Helical" evidence="5">
    <location>
        <begin position="211"/>
        <end position="228"/>
    </location>
</feature>
<evidence type="ECO:0000256" key="4">
    <source>
        <dbReference type="ARBA" id="ARBA00023136"/>
    </source>
</evidence>